<dbReference type="EMBL" id="JANPWB010000002">
    <property type="protein sequence ID" value="KAJ1206671.1"/>
    <property type="molecule type" value="Genomic_DNA"/>
</dbReference>
<sequence length="100" mass="11358">MARWLQNLLLVVQQGSRRSSRKRDVEELSSDTGGAGVALAEPEAVEHFFPMSDQLELSKEEEKDLGEGSRDLIEEFCKLALLTSKVVQPRQVLPCRMMRR</sequence>
<gene>
    <name evidence="2" type="ORF">NDU88_002072</name>
</gene>
<protein>
    <submittedName>
        <fullName evidence="2">Uncharacterized protein</fullName>
    </submittedName>
</protein>
<keyword evidence="3" id="KW-1185">Reference proteome</keyword>
<name>A0AAV7W1Z2_PLEWA</name>
<reference evidence="2" key="1">
    <citation type="journal article" date="2022" name="bioRxiv">
        <title>Sequencing and chromosome-scale assembly of the giantPleurodeles waltlgenome.</title>
        <authorList>
            <person name="Brown T."/>
            <person name="Elewa A."/>
            <person name="Iarovenko S."/>
            <person name="Subramanian E."/>
            <person name="Araus A.J."/>
            <person name="Petzold A."/>
            <person name="Susuki M."/>
            <person name="Suzuki K.-i.T."/>
            <person name="Hayashi T."/>
            <person name="Toyoda A."/>
            <person name="Oliveira C."/>
            <person name="Osipova E."/>
            <person name="Leigh N.D."/>
            <person name="Simon A."/>
            <person name="Yun M.H."/>
        </authorList>
    </citation>
    <scope>NUCLEOTIDE SEQUENCE</scope>
    <source>
        <strain evidence="2">20211129_DDA</strain>
        <tissue evidence="2">Liver</tissue>
    </source>
</reference>
<feature type="region of interest" description="Disordered" evidence="1">
    <location>
        <begin position="17"/>
        <end position="36"/>
    </location>
</feature>
<dbReference type="AlphaFoldDB" id="A0AAV7W1Z2"/>
<dbReference type="Proteomes" id="UP001066276">
    <property type="component" value="Chromosome 1_2"/>
</dbReference>
<evidence type="ECO:0000313" key="2">
    <source>
        <dbReference type="EMBL" id="KAJ1206671.1"/>
    </source>
</evidence>
<evidence type="ECO:0000256" key="1">
    <source>
        <dbReference type="SAM" id="MobiDB-lite"/>
    </source>
</evidence>
<evidence type="ECO:0000313" key="3">
    <source>
        <dbReference type="Proteomes" id="UP001066276"/>
    </source>
</evidence>
<proteinExistence type="predicted"/>
<organism evidence="2 3">
    <name type="scientific">Pleurodeles waltl</name>
    <name type="common">Iberian ribbed newt</name>
    <dbReference type="NCBI Taxonomy" id="8319"/>
    <lineage>
        <taxon>Eukaryota</taxon>
        <taxon>Metazoa</taxon>
        <taxon>Chordata</taxon>
        <taxon>Craniata</taxon>
        <taxon>Vertebrata</taxon>
        <taxon>Euteleostomi</taxon>
        <taxon>Amphibia</taxon>
        <taxon>Batrachia</taxon>
        <taxon>Caudata</taxon>
        <taxon>Salamandroidea</taxon>
        <taxon>Salamandridae</taxon>
        <taxon>Pleurodelinae</taxon>
        <taxon>Pleurodeles</taxon>
    </lineage>
</organism>
<accession>A0AAV7W1Z2</accession>
<comment type="caution">
    <text evidence="2">The sequence shown here is derived from an EMBL/GenBank/DDBJ whole genome shotgun (WGS) entry which is preliminary data.</text>
</comment>